<comment type="caution">
    <text evidence="15">The sequence shown here is derived from an EMBL/GenBank/DDBJ whole genome shotgun (WGS) entry which is preliminary data.</text>
</comment>
<keyword evidence="10" id="KW-0175">Coiled coil</keyword>
<dbReference type="SUPFAM" id="SSF55874">
    <property type="entry name" value="ATPase domain of HSP90 chaperone/DNA topoisomerase II/histidine kinase"/>
    <property type="match status" value="1"/>
</dbReference>
<dbReference type="PROSITE" id="PS50112">
    <property type="entry name" value="PAS"/>
    <property type="match status" value="1"/>
</dbReference>
<dbReference type="SMART" id="SM00091">
    <property type="entry name" value="PAS"/>
    <property type="match status" value="1"/>
</dbReference>
<dbReference type="InterPro" id="IPR001610">
    <property type="entry name" value="PAC"/>
</dbReference>
<dbReference type="PRINTS" id="PR00344">
    <property type="entry name" value="BCTRLSENSOR"/>
</dbReference>
<evidence type="ECO:0000259" key="13">
    <source>
        <dbReference type="PROSITE" id="PS50112"/>
    </source>
</evidence>
<evidence type="ECO:0000256" key="4">
    <source>
        <dbReference type="ARBA" id="ARBA00012438"/>
    </source>
</evidence>
<dbReference type="GO" id="GO:0005886">
    <property type="term" value="C:plasma membrane"/>
    <property type="evidence" value="ECO:0007669"/>
    <property type="project" value="UniProtKB-SubCell"/>
</dbReference>
<dbReference type="InterPro" id="IPR003661">
    <property type="entry name" value="HisK_dim/P_dom"/>
</dbReference>
<dbReference type="SUPFAM" id="SSF55785">
    <property type="entry name" value="PYP-like sensor domain (PAS domain)"/>
    <property type="match status" value="1"/>
</dbReference>
<comment type="catalytic activity">
    <reaction evidence="1">
        <text>ATP + protein L-histidine = ADP + protein N-phospho-L-histidine.</text>
        <dbReference type="EC" id="2.7.13.3"/>
    </reaction>
</comment>
<feature type="transmembrane region" description="Helical" evidence="11">
    <location>
        <begin position="72"/>
        <end position="89"/>
    </location>
</feature>
<evidence type="ECO:0000313" key="16">
    <source>
        <dbReference type="Proteomes" id="UP000230161"/>
    </source>
</evidence>
<dbReference type="Pfam" id="PF00512">
    <property type="entry name" value="HisKA"/>
    <property type="match status" value="1"/>
</dbReference>
<dbReference type="PANTHER" id="PTHR43711">
    <property type="entry name" value="TWO-COMPONENT HISTIDINE KINASE"/>
    <property type="match status" value="1"/>
</dbReference>
<dbReference type="SUPFAM" id="SSF47384">
    <property type="entry name" value="Homodimeric domain of signal transducing histidine kinase"/>
    <property type="match status" value="1"/>
</dbReference>
<feature type="transmembrane region" description="Helical" evidence="11">
    <location>
        <begin position="119"/>
        <end position="137"/>
    </location>
</feature>
<feature type="domain" description="PAC" evidence="14">
    <location>
        <begin position="302"/>
        <end position="354"/>
    </location>
</feature>
<keyword evidence="11" id="KW-1133">Transmembrane helix</keyword>
<evidence type="ECO:0000259" key="12">
    <source>
        <dbReference type="PROSITE" id="PS50109"/>
    </source>
</evidence>
<keyword evidence="16" id="KW-1185">Reference proteome</keyword>
<dbReference type="GO" id="GO:0000155">
    <property type="term" value="F:phosphorelay sensor kinase activity"/>
    <property type="evidence" value="ECO:0007669"/>
    <property type="project" value="InterPro"/>
</dbReference>
<feature type="domain" description="Histidine kinase" evidence="12">
    <location>
        <begin position="358"/>
        <end position="576"/>
    </location>
</feature>
<dbReference type="InterPro" id="IPR036097">
    <property type="entry name" value="HisK_dim/P_sf"/>
</dbReference>
<evidence type="ECO:0000256" key="11">
    <source>
        <dbReference type="SAM" id="Phobius"/>
    </source>
</evidence>
<dbReference type="PROSITE" id="PS50109">
    <property type="entry name" value="HIS_KIN"/>
    <property type="match status" value="1"/>
</dbReference>
<evidence type="ECO:0000256" key="1">
    <source>
        <dbReference type="ARBA" id="ARBA00000085"/>
    </source>
</evidence>
<dbReference type="InterPro" id="IPR000014">
    <property type="entry name" value="PAS"/>
</dbReference>
<dbReference type="InterPro" id="IPR035965">
    <property type="entry name" value="PAS-like_dom_sf"/>
</dbReference>
<feature type="transmembrane region" description="Helical" evidence="11">
    <location>
        <begin position="47"/>
        <end position="65"/>
    </location>
</feature>
<evidence type="ECO:0000259" key="14">
    <source>
        <dbReference type="PROSITE" id="PS50113"/>
    </source>
</evidence>
<dbReference type="CDD" id="cd00130">
    <property type="entry name" value="PAS"/>
    <property type="match status" value="1"/>
</dbReference>
<evidence type="ECO:0000256" key="2">
    <source>
        <dbReference type="ARBA" id="ARBA00001968"/>
    </source>
</evidence>
<comment type="subcellular location">
    <subcellularLocation>
        <location evidence="3">Cell membrane</location>
    </subcellularLocation>
</comment>
<evidence type="ECO:0000256" key="8">
    <source>
        <dbReference type="ARBA" id="ARBA00023012"/>
    </source>
</evidence>
<feature type="transmembrane region" description="Helical" evidence="11">
    <location>
        <begin position="95"/>
        <end position="112"/>
    </location>
</feature>
<dbReference type="Pfam" id="PF02518">
    <property type="entry name" value="HATPase_c"/>
    <property type="match status" value="1"/>
</dbReference>
<evidence type="ECO:0000313" key="15">
    <source>
        <dbReference type="EMBL" id="PJJ62339.1"/>
    </source>
</evidence>
<dbReference type="Proteomes" id="UP000230161">
    <property type="component" value="Unassembled WGS sequence"/>
</dbReference>
<evidence type="ECO:0000256" key="6">
    <source>
        <dbReference type="ARBA" id="ARBA00022679"/>
    </source>
</evidence>
<sequence length="623" mass="65770">MAVARFMEQFDIDSPPPSIKQAPIAIAFAVGLFLTLIPGIGIQDLGWAVSGIALLVIATIASVIVPWERIPHFWGLLIPVVSLLAIGLFRMGTGGFTSIYSALILLPVVWIAAEEGVRFVVFAMLAVVATQALPFLLQPGLLSVDGQIFRAFYTPLVFTLAAGIINDLSHRLRLRVRSAEALRDEKQTLLIESEQRAAALEIQEARLLEEQAFRVSIWNSITGQAVIETDLSGVVRAFNPGAELMLGYTAAEVEGRMSALKLIREGQFEERSLGARTRLALEGNETPSGAQVIDALLEIVDPATLWHYVRRDGSELPVQLRVSPHVDSDGNRVGFILIAIDMTASLEVSRLKDEFIALVSHELRTPLSSILGYLEVLRDELEPLGEQQRRYLDITERNVGRLDRLVGDLLFTSQFAAGTILMDATTVDLVTVLEASVEAALPAANAAGIVLELAVDGEIPAVLGEALRLGQVCDNLISNAIKFTPHGGTVTTGLVLRDGSVELFVSDTGVGISDEDLEQIFTRFFRSAASARNAVQGIGLGLSVTHAIVAAHEGVLGVESEEGVGSTFRVTLPAADARGADAGGAAGAADADGGVEGVEGGGAGGVEGVGADAGAAVRGAGAV</sequence>
<dbReference type="OrthoDB" id="9757990at2"/>
<dbReference type="PANTHER" id="PTHR43711:SF1">
    <property type="entry name" value="HISTIDINE KINASE 1"/>
    <property type="match status" value="1"/>
</dbReference>
<feature type="domain" description="PAS" evidence="13">
    <location>
        <begin position="226"/>
        <end position="265"/>
    </location>
</feature>
<dbReference type="InterPro" id="IPR050736">
    <property type="entry name" value="Sensor_HK_Regulatory"/>
</dbReference>
<dbReference type="CDD" id="cd00082">
    <property type="entry name" value="HisKA"/>
    <property type="match status" value="1"/>
</dbReference>
<dbReference type="Gene3D" id="1.10.287.130">
    <property type="match status" value="1"/>
</dbReference>
<keyword evidence="7" id="KW-0418">Kinase</keyword>
<dbReference type="CDD" id="cd00075">
    <property type="entry name" value="HATPase"/>
    <property type="match status" value="1"/>
</dbReference>
<evidence type="ECO:0000256" key="3">
    <source>
        <dbReference type="ARBA" id="ARBA00004236"/>
    </source>
</evidence>
<dbReference type="NCBIfam" id="TIGR00229">
    <property type="entry name" value="sensory_box"/>
    <property type="match status" value="1"/>
</dbReference>
<dbReference type="Gene3D" id="3.30.565.10">
    <property type="entry name" value="Histidine kinase-like ATPase, C-terminal domain"/>
    <property type="match status" value="1"/>
</dbReference>
<comment type="cofactor">
    <cofactor evidence="2">
        <name>a divalent metal cation</name>
        <dbReference type="ChEBI" id="CHEBI:60240"/>
    </cofactor>
</comment>
<keyword evidence="9 11" id="KW-0472">Membrane</keyword>
<evidence type="ECO:0000256" key="7">
    <source>
        <dbReference type="ARBA" id="ARBA00022777"/>
    </source>
</evidence>
<dbReference type="Gene3D" id="3.30.450.20">
    <property type="entry name" value="PAS domain"/>
    <property type="match status" value="1"/>
</dbReference>
<evidence type="ECO:0000256" key="5">
    <source>
        <dbReference type="ARBA" id="ARBA00022553"/>
    </source>
</evidence>
<feature type="coiled-coil region" evidence="10">
    <location>
        <begin position="183"/>
        <end position="211"/>
    </location>
</feature>
<dbReference type="EC" id="2.7.13.3" evidence="4"/>
<proteinExistence type="predicted"/>
<dbReference type="InterPro" id="IPR005467">
    <property type="entry name" value="His_kinase_dom"/>
</dbReference>
<dbReference type="SMART" id="SM00388">
    <property type="entry name" value="HisKA"/>
    <property type="match status" value="1"/>
</dbReference>
<dbReference type="EMBL" id="PGFB01000003">
    <property type="protein sequence ID" value="PJJ62339.1"/>
    <property type="molecule type" value="Genomic_DNA"/>
</dbReference>
<gene>
    <name evidence="15" type="ORF">CLV54_2139</name>
</gene>
<dbReference type="Pfam" id="PF13426">
    <property type="entry name" value="PAS_9"/>
    <property type="match status" value="1"/>
</dbReference>
<reference evidence="15 16" key="1">
    <citation type="submission" date="2017-11" db="EMBL/GenBank/DDBJ databases">
        <title>Genomic Encyclopedia of Archaeal and Bacterial Type Strains, Phase II (KMG-II): From Individual Species to Whole Genera.</title>
        <authorList>
            <person name="Goeker M."/>
        </authorList>
    </citation>
    <scope>NUCLEOTIDE SEQUENCE [LARGE SCALE GENOMIC DNA]</scope>
    <source>
        <strain evidence="15 16">DSM 25625</strain>
    </source>
</reference>
<keyword evidence="5" id="KW-0597">Phosphoprotein</keyword>
<dbReference type="SMART" id="SM00086">
    <property type="entry name" value="PAC"/>
    <property type="match status" value="1"/>
</dbReference>
<dbReference type="AlphaFoldDB" id="A0A2M9BWM3"/>
<dbReference type="InterPro" id="IPR036890">
    <property type="entry name" value="HATPase_C_sf"/>
</dbReference>
<evidence type="ECO:0000256" key="9">
    <source>
        <dbReference type="ARBA" id="ARBA00023136"/>
    </source>
</evidence>
<dbReference type="InterPro" id="IPR004358">
    <property type="entry name" value="Sig_transdc_His_kin-like_C"/>
</dbReference>
<keyword evidence="11" id="KW-0812">Transmembrane</keyword>
<accession>A0A2M9BWM3</accession>
<dbReference type="FunFam" id="1.10.287.130:FF:000001">
    <property type="entry name" value="Two-component sensor histidine kinase"/>
    <property type="match status" value="1"/>
</dbReference>
<dbReference type="FunFam" id="3.30.565.10:FF:000006">
    <property type="entry name" value="Sensor histidine kinase WalK"/>
    <property type="match status" value="1"/>
</dbReference>
<dbReference type="SMART" id="SM00387">
    <property type="entry name" value="HATPase_c"/>
    <property type="match status" value="1"/>
</dbReference>
<feature type="transmembrane region" description="Helical" evidence="11">
    <location>
        <begin position="21"/>
        <end position="41"/>
    </location>
</feature>
<dbReference type="RefSeq" id="WP_157802918.1">
    <property type="nucleotide sequence ID" value="NZ_PGFB01000003.1"/>
</dbReference>
<organism evidence="15 16">
    <name type="scientific">Compostimonas suwonensis</name>
    <dbReference type="NCBI Taxonomy" id="1048394"/>
    <lineage>
        <taxon>Bacteria</taxon>
        <taxon>Bacillati</taxon>
        <taxon>Actinomycetota</taxon>
        <taxon>Actinomycetes</taxon>
        <taxon>Micrococcales</taxon>
        <taxon>Microbacteriaceae</taxon>
        <taxon>Compostimonas</taxon>
    </lineage>
</organism>
<keyword evidence="6" id="KW-0808">Transferase</keyword>
<keyword evidence="8" id="KW-0902">Two-component regulatory system</keyword>
<dbReference type="InterPro" id="IPR000700">
    <property type="entry name" value="PAS-assoc_C"/>
</dbReference>
<dbReference type="InterPro" id="IPR003594">
    <property type="entry name" value="HATPase_dom"/>
</dbReference>
<evidence type="ECO:0000256" key="10">
    <source>
        <dbReference type="SAM" id="Coils"/>
    </source>
</evidence>
<protein>
    <recommendedName>
        <fullName evidence="4">histidine kinase</fullName>
        <ecNumber evidence="4">2.7.13.3</ecNumber>
    </recommendedName>
</protein>
<dbReference type="PROSITE" id="PS50113">
    <property type="entry name" value="PAC"/>
    <property type="match status" value="1"/>
</dbReference>
<dbReference type="GO" id="GO:0005509">
    <property type="term" value="F:calcium ion binding"/>
    <property type="evidence" value="ECO:0007669"/>
    <property type="project" value="UniProtKB-ARBA"/>
</dbReference>
<name>A0A2M9BWM3_9MICO</name>